<dbReference type="InterPro" id="IPR029063">
    <property type="entry name" value="SAM-dependent_MTases_sf"/>
</dbReference>
<gene>
    <name evidence="10" type="ORF">HD597_005492</name>
</gene>
<proteinExistence type="inferred from homology"/>
<name>A0A9X2GH42_9ACTN</name>
<reference evidence="10" key="1">
    <citation type="submission" date="2022-06" db="EMBL/GenBank/DDBJ databases">
        <title>Sequencing the genomes of 1000 actinobacteria strains.</title>
        <authorList>
            <person name="Klenk H.-P."/>
        </authorList>
    </citation>
    <scope>NUCLEOTIDE SEQUENCE</scope>
    <source>
        <strain evidence="10">DSM 46694</strain>
    </source>
</reference>
<dbReference type="AlphaFoldDB" id="A0A9X2GH42"/>
<evidence type="ECO:0000256" key="3">
    <source>
        <dbReference type="ARBA" id="ARBA00034487"/>
    </source>
</evidence>
<evidence type="ECO:0000313" key="10">
    <source>
        <dbReference type="EMBL" id="MCP2358472.1"/>
    </source>
</evidence>
<evidence type="ECO:0000256" key="7">
    <source>
        <dbReference type="ARBA" id="ARBA00047943"/>
    </source>
</evidence>
<dbReference type="RefSeq" id="WP_253745666.1">
    <property type="nucleotide sequence ID" value="NZ_BAABKA010000059.1"/>
</dbReference>
<dbReference type="GO" id="GO:0030791">
    <property type="term" value="F:arsenite methyltransferase activity"/>
    <property type="evidence" value="ECO:0007669"/>
    <property type="project" value="UniProtKB-EC"/>
</dbReference>
<keyword evidence="10" id="KW-0489">Methyltransferase</keyword>
<comment type="similarity">
    <text evidence="3">Belongs to the methyltransferase superfamily. Arsenite methyltransferase family.</text>
</comment>
<keyword evidence="2" id="KW-0949">S-adenosyl-L-methionine</keyword>
<evidence type="ECO:0000256" key="6">
    <source>
        <dbReference type="ARBA" id="ARBA00047941"/>
    </source>
</evidence>
<comment type="caution">
    <text evidence="10">The sequence shown here is derived from an EMBL/GenBank/DDBJ whole genome shotgun (WGS) entry which is preliminary data.</text>
</comment>
<protein>
    <recommendedName>
        <fullName evidence="5">Arsenite methyltransferase</fullName>
        <ecNumber evidence="4">2.1.1.137</ecNumber>
    </recommendedName>
</protein>
<evidence type="ECO:0000259" key="9">
    <source>
        <dbReference type="Pfam" id="PF13847"/>
    </source>
</evidence>
<dbReference type="CDD" id="cd02440">
    <property type="entry name" value="AdoMet_MTases"/>
    <property type="match status" value="1"/>
</dbReference>
<keyword evidence="11" id="KW-1185">Reference proteome</keyword>
<dbReference type="GO" id="GO:0032259">
    <property type="term" value="P:methylation"/>
    <property type="evidence" value="ECO:0007669"/>
    <property type="project" value="UniProtKB-KW"/>
</dbReference>
<evidence type="ECO:0000256" key="5">
    <source>
        <dbReference type="ARBA" id="ARBA00034545"/>
    </source>
</evidence>
<evidence type="ECO:0000256" key="1">
    <source>
        <dbReference type="ARBA" id="ARBA00022679"/>
    </source>
</evidence>
<evidence type="ECO:0000313" key="11">
    <source>
        <dbReference type="Proteomes" id="UP001139648"/>
    </source>
</evidence>
<dbReference type="SUPFAM" id="SSF53335">
    <property type="entry name" value="S-adenosyl-L-methionine-dependent methyltransferases"/>
    <property type="match status" value="1"/>
</dbReference>
<dbReference type="PANTHER" id="PTHR43675">
    <property type="entry name" value="ARSENITE METHYLTRANSFERASE"/>
    <property type="match status" value="1"/>
</dbReference>
<dbReference type="InterPro" id="IPR026669">
    <property type="entry name" value="Arsenite_MeTrfase-like"/>
</dbReference>
<dbReference type="EC" id="2.1.1.137" evidence="4"/>
<comment type="catalytic activity">
    <reaction evidence="6">
        <text>arsenic triglutathione + [thioredoxin]-dithiol + S-adenosyl-L-methionine + 2 H2O = methylarsonous acid + [thioredoxin]-disulfide + 3 glutathione + S-adenosyl-L-homocysteine + H(+)</text>
        <dbReference type="Rhea" id="RHEA:69460"/>
        <dbReference type="Rhea" id="RHEA-COMP:10698"/>
        <dbReference type="Rhea" id="RHEA-COMP:10700"/>
        <dbReference type="ChEBI" id="CHEBI:15377"/>
        <dbReference type="ChEBI" id="CHEBI:15378"/>
        <dbReference type="ChEBI" id="CHEBI:17826"/>
        <dbReference type="ChEBI" id="CHEBI:29950"/>
        <dbReference type="ChEBI" id="CHEBI:50058"/>
        <dbReference type="ChEBI" id="CHEBI:57856"/>
        <dbReference type="ChEBI" id="CHEBI:57925"/>
        <dbReference type="ChEBI" id="CHEBI:59789"/>
        <dbReference type="ChEBI" id="CHEBI:183640"/>
        <dbReference type="EC" id="2.1.1.137"/>
    </reaction>
</comment>
<organism evidence="10 11">
    <name type="scientific">Nonomuraea thailandensis</name>
    <dbReference type="NCBI Taxonomy" id="1188745"/>
    <lineage>
        <taxon>Bacteria</taxon>
        <taxon>Bacillati</taxon>
        <taxon>Actinomycetota</taxon>
        <taxon>Actinomycetes</taxon>
        <taxon>Streptosporangiales</taxon>
        <taxon>Streptosporangiaceae</taxon>
        <taxon>Nonomuraea</taxon>
    </lineage>
</organism>
<comment type="catalytic activity">
    <reaction evidence="8">
        <text>arsenic triglutathione + 3 [thioredoxin]-dithiol + 3 S-adenosyl-L-methionine = trimethylarsine + 3 [thioredoxin]-disulfide + 3 glutathione + 3 S-adenosyl-L-homocysteine + 3 H(+)</text>
        <dbReference type="Rhea" id="RHEA:69432"/>
        <dbReference type="Rhea" id="RHEA-COMP:10698"/>
        <dbReference type="Rhea" id="RHEA-COMP:10700"/>
        <dbReference type="ChEBI" id="CHEBI:15378"/>
        <dbReference type="ChEBI" id="CHEBI:27130"/>
        <dbReference type="ChEBI" id="CHEBI:29950"/>
        <dbReference type="ChEBI" id="CHEBI:50058"/>
        <dbReference type="ChEBI" id="CHEBI:57856"/>
        <dbReference type="ChEBI" id="CHEBI:57925"/>
        <dbReference type="ChEBI" id="CHEBI:59789"/>
        <dbReference type="ChEBI" id="CHEBI:183640"/>
        <dbReference type="EC" id="2.1.1.137"/>
    </reaction>
</comment>
<dbReference type="PANTHER" id="PTHR43675:SF8">
    <property type="entry name" value="ARSENITE METHYLTRANSFERASE"/>
    <property type="match status" value="1"/>
</dbReference>
<feature type="domain" description="Methyltransferase" evidence="9">
    <location>
        <begin position="79"/>
        <end position="224"/>
    </location>
</feature>
<comment type="catalytic activity">
    <reaction evidence="7">
        <text>arsenic triglutathione + 2 [thioredoxin]-dithiol + 2 S-adenosyl-L-methionine + H2O = dimethylarsinous acid + 2 [thioredoxin]-disulfide + 3 glutathione + 2 S-adenosyl-L-homocysteine + 2 H(+)</text>
        <dbReference type="Rhea" id="RHEA:69464"/>
        <dbReference type="Rhea" id="RHEA-COMP:10698"/>
        <dbReference type="Rhea" id="RHEA-COMP:10700"/>
        <dbReference type="ChEBI" id="CHEBI:15377"/>
        <dbReference type="ChEBI" id="CHEBI:15378"/>
        <dbReference type="ChEBI" id="CHEBI:23808"/>
        <dbReference type="ChEBI" id="CHEBI:29950"/>
        <dbReference type="ChEBI" id="CHEBI:50058"/>
        <dbReference type="ChEBI" id="CHEBI:57856"/>
        <dbReference type="ChEBI" id="CHEBI:57925"/>
        <dbReference type="ChEBI" id="CHEBI:59789"/>
        <dbReference type="ChEBI" id="CHEBI:183640"/>
        <dbReference type="EC" id="2.1.1.137"/>
    </reaction>
</comment>
<dbReference type="Proteomes" id="UP001139648">
    <property type="component" value="Unassembled WGS sequence"/>
</dbReference>
<evidence type="ECO:0000256" key="8">
    <source>
        <dbReference type="ARBA" id="ARBA00048428"/>
    </source>
</evidence>
<dbReference type="EMBL" id="JAMZEB010000002">
    <property type="protein sequence ID" value="MCP2358472.1"/>
    <property type="molecule type" value="Genomic_DNA"/>
</dbReference>
<evidence type="ECO:0000256" key="4">
    <source>
        <dbReference type="ARBA" id="ARBA00034521"/>
    </source>
</evidence>
<dbReference type="Pfam" id="PF13847">
    <property type="entry name" value="Methyltransf_31"/>
    <property type="match status" value="1"/>
</dbReference>
<sequence>MSESANSASAREATIQRYSGLARLAAAGGTPLDCEPDAFIGGCFGAAAYNEGEKPGVPEAVLRASLGCGNPLAVADLRPGQTVLDLGSGGGLDVLLSARRVGPAGHAYGLDASPDMLTLARANAAAAAVTNVTFLHGHIEAIPLPTAVVDVVISNCVINLSTDKPAVLAEAFRVLRPGGRLGISDVIADEGLDATARTAAEHRVGCANGTLTAGRYEHLLQAAGFTGVRITLTTDAGDGLHSAIVQAAKPDAAPASPGSPI</sequence>
<evidence type="ECO:0000256" key="2">
    <source>
        <dbReference type="ARBA" id="ARBA00022691"/>
    </source>
</evidence>
<accession>A0A9X2GH42</accession>
<dbReference type="Gene3D" id="3.40.50.150">
    <property type="entry name" value="Vaccinia Virus protein VP39"/>
    <property type="match status" value="1"/>
</dbReference>
<dbReference type="InterPro" id="IPR025714">
    <property type="entry name" value="Methyltranfer_dom"/>
</dbReference>
<keyword evidence="1" id="KW-0808">Transferase</keyword>